<evidence type="ECO:0000313" key="1">
    <source>
        <dbReference type="EMBL" id="KAJ1356060.1"/>
    </source>
</evidence>
<reference evidence="1" key="1">
    <citation type="submission" date="2021-06" db="EMBL/GenBank/DDBJ databases">
        <title>Parelaphostrongylus tenuis whole genome reference sequence.</title>
        <authorList>
            <person name="Garwood T.J."/>
            <person name="Larsen P.A."/>
            <person name="Fountain-Jones N.M."/>
            <person name="Garbe J.R."/>
            <person name="Macchietto M.G."/>
            <person name="Kania S.A."/>
            <person name="Gerhold R.W."/>
            <person name="Richards J.E."/>
            <person name="Wolf T.M."/>
        </authorList>
    </citation>
    <scope>NUCLEOTIDE SEQUENCE</scope>
    <source>
        <strain evidence="1">MNPRO001-30</strain>
        <tissue evidence="1">Meninges</tissue>
    </source>
</reference>
<proteinExistence type="predicted"/>
<comment type="caution">
    <text evidence="1">The sequence shown here is derived from an EMBL/GenBank/DDBJ whole genome shotgun (WGS) entry which is preliminary data.</text>
</comment>
<accession>A0AAD5MDX9</accession>
<name>A0AAD5MDX9_PARTN</name>
<dbReference type="EMBL" id="JAHQIW010002671">
    <property type="protein sequence ID" value="KAJ1356060.1"/>
    <property type="molecule type" value="Genomic_DNA"/>
</dbReference>
<sequence length="115" mass="13745">MIRGSFRDKEESLHLEERKNKVMRDELRKDFGKKWIEKLIDSEGQHFESNGELFREHEDESSRMDRISFISSKEAQHIDNESVFSHNTSEKHYNTENINVMKKDGYHTRISLGMQ</sequence>
<organism evidence="1 2">
    <name type="scientific">Parelaphostrongylus tenuis</name>
    <name type="common">Meningeal worm</name>
    <dbReference type="NCBI Taxonomy" id="148309"/>
    <lineage>
        <taxon>Eukaryota</taxon>
        <taxon>Metazoa</taxon>
        <taxon>Ecdysozoa</taxon>
        <taxon>Nematoda</taxon>
        <taxon>Chromadorea</taxon>
        <taxon>Rhabditida</taxon>
        <taxon>Rhabditina</taxon>
        <taxon>Rhabditomorpha</taxon>
        <taxon>Strongyloidea</taxon>
        <taxon>Metastrongylidae</taxon>
        <taxon>Parelaphostrongylus</taxon>
    </lineage>
</organism>
<keyword evidence="2" id="KW-1185">Reference proteome</keyword>
<protein>
    <submittedName>
        <fullName evidence="1">Uncharacterized protein</fullName>
    </submittedName>
</protein>
<dbReference type="AlphaFoldDB" id="A0AAD5MDX9"/>
<gene>
    <name evidence="1" type="ORF">KIN20_013684</name>
</gene>
<evidence type="ECO:0000313" key="2">
    <source>
        <dbReference type="Proteomes" id="UP001196413"/>
    </source>
</evidence>
<dbReference type="Proteomes" id="UP001196413">
    <property type="component" value="Unassembled WGS sequence"/>
</dbReference>